<dbReference type="GO" id="GO:0003899">
    <property type="term" value="F:DNA-directed RNA polymerase activity"/>
    <property type="evidence" value="ECO:0007669"/>
    <property type="project" value="EnsemblFungi"/>
</dbReference>
<accession>A0A0R0M3X8</accession>
<evidence type="ECO:0000256" key="1">
    <source>
        <dbReference type="ARBA" id="ARBA00004123"/>
    </source>
</evidence>
<organism evidence="8 9">
    <name type="scientific">Pseudoloma neurophilia</name>
    <dbReference type="NCBI Taxonomy" id="146866"/>
    <lineage>
        <taxon>Eukaryota</taxon>
        <taxon>Fungi</taxon>
        <taxon>Fungi incertae sedis</taxon>
        <taxon>Microsporidia</taxon>
        <taxon>Pseudoloma</taxon>
    </lineage>
</organism>
<dbReference type="InterPro" id="IPR000783">
    <property type="entry name" value="RNA_pol_subH/Rpb5_C"/>
</dbReference>
<dbReference type="GO" id="GO:0006362">
    <property type="term" value="P:transcription elongation by RNA polymerase I"/>
    <property type="evidence" value="ECO:0007669"/>
    <property type="project" value="EnsemblFungi"/>
</dbReference>
<evidence type="ECO:0000313" key="9">
    <source>
        <dbReference type="Proteomes" id="UP000051530"/>
    </source>
</evidence>
<protein>
    <recommendedName>
        <fullName evidence="2">DNA-directed RNA polymerases I, II, and III subunit RPABC1</fullName>
    </recommendedName>
</protein>
<dbReference type="Pfam" id="PF03871">
    <property type="entry name" value="RNA_pol_Rpb5_N"/>
    <property type="match status" value="1"/>
</dbReference>
<comment type="similarity">
    <text evidence="5">Belongs to the archaeal Rpo5/eukaryotic RPB5 RNA polymerase subunit family.</text>
</comment>
<dbReference type="GO" id="GO:0006363">
    <property type="term" value="P:termination of RNA polymerase I transcription"/>
    <property type="evidence" value="ECO:0007669"/>
    <property type="project" value="EnsemblFungi"/>
</dbReference>
<dbReference type="PANTHER" id="PTHR10535">
    <property type="entry name" value="DNA-DIRECTED RNA POLYMERASES I, II, AND III SUBUNIT RPABC1"/>
    <property type="match status" value="1"/>
</dbReference>
<dbReference type="GO" id="GO:0003677">
    <property type="term" value="F:DNA binding"/>
    <property type="evidence" value="ECO:0007669"/>
    <property type="project" value="InterPro"/>
</dbReference>
<keyword evidence="9" id="KW-1185">Reference proteome</keyword>
<evidence type="ECO:0000256" key="2">
    <source>
        <dbReference type="ARBA" id="ARBA00020809"/>
    </source>
</evidence>
<dbReference type="Pfam" id="PF01191">
    <property type="entry name" value="RNA_pol_Rpb5_C"/>
    <property type="match status" value="1"/>
</dbReference>
<keyword evidence="3" id="KW-0804">Transcription</keyword>
<dbReference type="GO" id="GO:0006367">
    <property type="term" value="P:transcription initiation at RNA polymerase II promoter"/>
    <property type="evidence" value="ECO:0007669"/>
    <property type="project" value="EnsemblFungi"/>
</dbReference>
<dbReference type="GO" id="GO:0005666">
    <property type="term" value="C:RNA polymerase III complex"/>
    <property type="evidence" value="ECO:0007669"/>
    <property type="project" value="EnsemblFungi"/>
</dbReference>
<dbReference type="InterPro" id="IPR005571">
    <property type="entry name" value="RNA_pol_Rpb5_N"/>
</dbReference>
<dbReference type="EMBL" id="LGUB01000130">
    <property type="protein sequence ID" value="KRH94143.1"/>
    <property type="molecule type" value="Genomic_DNA"/>
</dbReference>
<comment type="subcellular location">
    <subcellularLocation>
        <location evidence="1">Nucleus</location>
    </subcellularLocation>
</comment>
<dbReference type="InterPro" id="IPR036710">
    <property type="entry name" value="RNA_pol_Rpb5_N_sf"/>
</dbReference>
<dbReference type="AlphaFoldDB" id="A0A0R0M3X8"/>
<evidence type="ECO:0000256" key="3">
    <source>
        <dbReference type="ARBA" id="ARBA00023163"/>
    </source>
</evidence>
<evidence type="ECO:0000256" key="5">
    <source>
        <dbReference type="ARBA" id="ARBA00025765"/>
    </source>
</evidence>
<sequence>MTNIFNQFRVRKTVLEMLRDRGYSISSYDMMDFNQFCEFFPNCVKDTSNLRIVVHKETENEKDKTILAYFADEEKMALKSVKTLLENTYNQGIFHLIIVLREGISPAGAKFVQDCESLTITTFIEKELLLNITHHKLVPKHRIISEIEQKELLKEKMVKKSEMPKILISDPVAKYFGARKGDIFEIERDSETASKIKTWRVTI</sequence>
<dbReference type="GO" id="GO:0006386">
    <property type="term" value="P:termination of RNA polymerase III transcription"/>
    <property type="evidence" value="ECO:0007669"/>
    <property type="project" value="EnsemblFungi"/>
</dbReference>
<dbReference type="PIRSF" id="PIRSF000747">
    <property type="entry name" value="RPB5"/>
    <property type="match status" value="1"/>
</dbReference>
<evidence type="ECO:0000259" key="7">
    <source>
        <dbReference type="Pfam" id="PF03871"/>
    </source>
</evidence>
<dbReference type="VEuPathDB" id="MicrosporidiaDB:M153_3710001319"/>
<dbReference type="InterPro" id="IPR014381">
    <property type="entry name" value="Arch_Rpo5/euc_Rpb5"/>
</dbReference>
<comment type="caution">
    <text evidence="8">The sequence shown here is derived from an EMBL/GenBank/DDBJ whole genome shotgun (WGS) entry which is preliminary data.</text>
</comment>
<dbReference type="SUPFAM" id="SSF53036">
    <property type="entry name" value="Eukaryotic RPB5 N-terminal domain"/>
    <property type="match status" value="1"/>
</dbReference>
<dbReference type="Proteomes" id="UP000051530">
    <property type="component" value="Unassembled WGS sequence"/>
</dbReference>
<feature type="domain" description="RNA polymerase Rpb5 N-terminal" evidence="7">
    <location>
        <begin position="7"/>
        <end position="86"/>
    </location>
</feature>
<dbReference type="PANTHER" id="PTHR10535:SF0">
    <property type="entry name" value="DNA-DIRECTED RNA POLYMERASES I, II, AND III SUBUNIT RPABC1"/>
    <property type="match status" value="1"/>
</dbReference>
<reference evidence="8 9" key="1">
    <citation type="submission" date="2015-07" db="EMBL/GenBank/DDBJ databases">
        <title>The genome of Pseudoloma neurophilia, a relevant intracellular parasite of the zebrafish.</title>
        <authorList>
            <person name="Ndikumana S."/>
            <person name="Pelin A."/>
            <person name="Sanders J."/>
            <person name="Corradi N."/>
        </authorList>
    </citation>
    <scope>NUCLEOTIDE SEQUENCE [LARGE SCALE GENOMIC DNA]</scope>
    <source>
        <strain evidence="8 9">MK1</strain>
    </source>
</reference>
<keyword evidence="4" id="KW-0539">Nucleus</keyword>
<dbReference type="GO" id="GO:0005665">
    <property type="term" value="C:RNA polymerase II, core complex"/>
    <property type="evidence" value="ECO:0007669"/>
    <property type="project" value="EnsemblFungi"/>
</dbReference>
<gene>
    <name evidence="8" type="ORF">M153_3710001319</name>
</gene>
<dbReference type="Gene3D" id="3.40.1340.10">
    <property type="entry name" value="RNA polymerase, Rpb5, N-terminal domain"/>
    <property type="match status" value="1"/>
</dbReference>
<dbReference type="SUPFAM" id="SSF55287">
    <property type="entry name" value="RPB5-like RNA polymerase subunit"/>
    <property type="match status" value="1"/>
</dbReference>
<dbReference type="InterPro" id="IPR035913">
    <property type="entry name" value="RPB5-like_sf"/>
</dbReference>
<evidence type="ECO:0000313" key="8">
    <source>
        <dbReference type="EMBL" id="KRH94143.1"/>
    </source>
</evidence>
<dbReference type="OrthoDB" id="248779at2759"/>
<evidence type="ECO:0000259" key="6">
    <source>
        <dbReference type="Pfam" id="PF01191"/>
    </source>
</evidence>
<evidence type="ECO:0000256" key="4">
    <source>
        <dbReference type="ARBA" id="ARBA00023242"/>
    </source>
</evidence>
<dbReference type="GO" id="GO:0006368">
    <property type="term" value="P:transcription elongation by RNA polymerase II"/>
    <property type="evidence" value="ECO:0007669"/>
    <property type="project" value="EnsemblFungi"/>
</dbReference>
<name>A0A0R0M3X8_9MICR</name>
<dbReference type="GO" id="GO:0003968">
    <property type="term" value="F:RNA-directed RNA polymerase activity"/>
    <property type="evidence" value="ECO:0007669"/>
    <property type="project" value="EnsemblFungi"/>
</dbReference>
<dbReference type="GO" id="GO:0005736">
    <property type="term" value="C:RNA polymerase I complex"/>
    <property type="evidence" value="ECO:0007669"/>
    <property type="project" value="EnsemblFungi"/>
</dbReference>
<dbReference type="GO" id="GO:0006384">
    <property type="term" value="P:transcription initiation at RNA polymerase III promoter"/>
    <property type="evidence" value="ECO:0007669"/>
    <property type="project" value="EnsemblFungi"/>
</dbReference>
<dbReference type="HAMAP" id="MF_00025">
    <property type="entry name" value="RNApol_Rpo5_RPB5"/>
    <property type="match status" value="1"/>
</dbReference>
<dbReference type="GO" id="GO:0042797">
    <property type="term" value="P:tRNA transcription by RNA polymerase III"/>
    <property type="evidence" value="ECO:0007669"/>
    <property type="project" value="EnsemblFungi"/>
</dbReference>
<dbReference type="Gene3D" id="3.90.940.20">
    <property type="entry name" value="RPB5-like RNA polymerase subunit"/>
    <property type="match status" value="1"/>
</dbReference>
<feature type="domain" description="RNA polymerase subunit H/Rpb5 C-terminal" evidence="6">
    <location>
        <begin position="131"/>
        <end position="201"/>
    </location>
</feature>
<dbReference type="GO" id="GO:0006361">
    <property type="term" value="P:transcription initiation at RNA polymerase I promoter"/>
    <property type="evidence" value="ECO:0007669"/>
    <property type="project" value="EnsemblFungi"/>
</dbReference>
<proteinExistence type="inferred from homology"/>